<comment type="caution">
    <text evidence="2">The sequence shown here is derived from an EMBL/GenBank/DDBJ whole genome shotgun (WGS) entry which is preliminary data.</text>
</comment>
<evidence type="ECO:0000313" key="3">
    <source>
        <dbReference type="Proteomes" id="UP000290545"/>
    </source>
</evidence>
<gene>
    <name evidence="2" type="ORF">ESB13_08800</name>
</gene>
<dbReference type="InterPro" id="IPR043733">
    <property type="entry name" value="DUF5677"/>
</dbReference>
<sequence>MELHSNKSADLDLYNSQKEYKDKLIQLEIFLMFAIDISDAIGGIKVAPKEWHKVTASQLYTRLTISCTSIVRLLPWNRLFPTTNNFWDYFSVMSLCRNLIENYHTFFYLCIQQINDEERDFRKLIISYHDNCEKYKIYKDSNAEQAILEDFEKNLPFDRKAIEEHSFFINLPKEHKNRISKGESSMYLTNQDISNLIPFDTTNFRAIYKLLSNQIHCTPMSFARMDDARGRGQCTMTELSYMCICINICTLYLAAAILDMVQLFSERKTVIDKEKLSNVELYFSGFQTNMKDNS</sequence>
<dbReference type="Proteomes" id="UP000290545">
    <property type="component" value="Unassembled WGS sequence"/>
</dbReference>
<dbReference type="EMBL" id="SDHZ01000001">
    <property type="protein sequence ID" value="RXK86873.1"/>
    <property type="molecule type" value="Genomic_DNA"/>
</dbReference>
<keyword evidence="1" id="KW-0812">Transmembrane</keyword>
<dbReference type="OrthoDB" id="1493968at2"/>
<reference evidence="2 3" key="1">
    <citation type="submission" date="2019-01" db="EMBL/GenBank/DDBJ databases">
        <title>Filimonas sp. strain TTM-71.</title>
        <authorList>
            <person name="Chen W.-M."/>
        </authorList>
    </citation>
    <scope>NUCLEOTIDE SEQUENCE [LARGE SCALE GENOMIC DNA]</scope>
    <source>
        <strain evidence="2 3">TTM-71</strain>
    </source>
</reference>
<name>A0A4Q1DDW5_9BACT</name>
<evidence type="ECO:0000256" key="1">
    <source>
        <dbReference type="SAM" id="Phobius"/>
    </source>
</evidence>
<organism evidence="2 3">
    <name type="scientific">Filimonas effusa</name>
    <dbReference type="NCBI Taxonomy" id="2508721"/>
    <lineage>
        <taxon>Bacteria</taxon>
        <taxon>Pseudomonadati</taxon>
        <taxon>Bacteroidota</taxon>
        <taxon>Chitinophagia</taxon>
        <taxon>Chitinophagales</taxon>
        <taxon>Chitinophagaceae</taxon>
        <taxon>Filimonas</taxon>
    </lineage>
</organism>
<proteinExistence type="predicted"/>
<dbReference type="Pfam" id="PF18928">
    <property type="entry name" value="DUF5677"/>
    <property type="match status" value="1"/>
</dbReference>
<evidence type="ECO:0000313" key="2">
    <source>
        <dbReference type="EMBL" id="RXK86873.1"/>
    </source>
</evidence>
<dbReference type="RefSeq" id="WP_129002622.1">
    <property type="nucleotide sequence ID" value="NZ_SDHZ01000001.1"/>
</dbReference>
<keyword evidence="1" id="KW-0472">Membrane</keyword>
<keyword evidence="1" id="KW-1133">Transmembrane helix</keyword>
<protein>
    <submittedName>
        <fullName evidence="2">Uncharacterized protein</fullName>
    </submittedName>
</protein>
<keyword evidence="3" id="KW-1185">Reference proteome</keyword>
<feature type="transmembrane region" description="Helical" evidence="1">
    <location>
        <begin position="239"/>
        <end position="258"/>
    </location>
</feature>
<accession>A0A4Q1DDW5</accession>
<dbReference type="AlphaFoldDB" id="A0A4Q1DDW5"/>